<keyword evidence="2" id="KW-1185">Reference proteome</keyword>
<organism evidence="1 2">
    <name type="scientific">Tetranychus urticae</name>
    <name type="common">Two-spotted spider mite</name>
    <dbReference type="NCBI Taxonomy" id="32264"/>
    <lineage>
        <taxon>Eukaryota</taxon>
        <taxon>Metazoa</taxon>
        <taxon>Ecdysozoa</taxon>
        <taxon>Arthropoda</taxon>
        <taxon>Chelicerata</taxon>
        <taxon>Arachnida</taxon>
        <taxon>Acari</taxon>
        <taxon>Acariformes</taxon>
        <taxon>Trombidiformes</taxon>
        <taxon>Prostigmata</taxon>
        <taxon>Eleutherengona</taxon>
        <taxon>Raphignathae</taxon>
        <taxon>Tetranychoidea</taxon>
        <taxon>Tetranychidae</taxon>
        <taxon>Tetranychus</taxon>
    </lineage>
</organism>
<evidence type="ECO:0000313" key="1">
    <source>
        <dbReference type="EnsemblMetazoa" id="tetur21g00870.1"/>
    </source>
</evidence>
<proteinExistence type="predicted"/>
<name>T1KTS9_TETUR</name>
<dbReference type="HOGENOM" id="CLU_2834438_0_0_1"/>
<protein>
    <submittedName>
        <fullName evidence="1">Uncharacterized protein</fullName>
    </submittedName>
</protein>
<evidence type="ECO:0000313" key="2">
    <source>
        <dbReference type="Proteomes" id="UP000015104"/>
    </source>
</evidence>
<reference evidence="2" key="1">
    <citation type="submission" date="2011-08" db="EMBL/GenBank/DDBJ databases">
        <authorList>
            <person name="Rombauts S."/>
        </authorList>
    </citation>
    <scope>NUCLEOTIDE SEQUENCE</scope>
    <source>
        <strain evidence="2">London</strain>
    </source>
</reference>
<dbReference type="AlphaFoldDB" id="T1KTS9"/>
<dbReference type="EnsemblMetazoa" id="tetur21g00870.1">
    <property type="protein sequence ID" value="tetur21g00870.1"/>
    <property type="gene ID" value="tetur21g00870"/>
</dbReference>
<reference evidence="1" key="2">
    <citation type="submission" date="2015-06" db="UniProtKB">
        <authorList>
            <consortium name="EnsemblMetazoa"/>
        </authorList>
    </citation>
    <scope>IDENTIFICATION</scope>
</reference>
<accession>T1KTS9</accession>
<dbReference type="EMBL" id="CAEY01000546">
    <property type="status" value="NOT_ANNOTATED_CDS"/>
    <property type="molecule type" value="Genomic_DNA"/>
</dbReference>
<dbReference type="Proteomes" id="UP000015104">
    <property type="component" value="Unassembled WGS sequence"/>
</dbReference>
<sequence length="66" mass="7899">MCLPRFVNSFSGWTLIDDDRPLNKKFKMKLLKLSVSHFTVLWAHHQQSRLNIEWLNRNAKPLTVDY</sequence>